<comment type="caution">
    <text evidence="2">The sequence shown here is derived from an EMBL/GenBank/DDBJ whole genome shotgun (WGS) entry which is preliminary data.</text>
</comment>
<sequence length="328" mass="35251">MNESSLYQARVNVPTPYALSMIRIALKHQQNETDLEVVRSMQDQFNITLLPAGNSTMPSAPALNLSMFSDPAVAPNACESLEDGILSLGAKLTQYNPTEELSDRSWVEETLTAAGFIDDTFVQPAGTNLTAASQAANQSVAAEQAVPGFNIQLGDQWTAKNASYQADFHSAYFARYAVAAGGYLALTLDQVLYPVYGGSTSPNSSDQAILVNFTSKPTLAPLGFWSLTVYDAEGYLIPSDIDVYALGDRSNLTMLDGNKYADGGDGPFQILIQSSDVVPPGNWTTNWIPSPAGGGAFLMNLRFYGPESALTDGTWIYPSAETIRALRT</sequence>
<accession>A0ABR3VY62</accession>
<evidence type="ECO:0000259" key="1">
    <source>
        <dbReference type="Pfam" id="PF06742"/>
    </source>
</evidence>
<proteinExistence type="predicted"/>
<dbReference type="PANTHER" id="PTHR36509">
    <property type="entry name" value="BLL3101 PROTEIN"/>
    <property type="match status" value="1"/>
</dbReference>
<name>A0ABR3VY62_9PEZI</name>
<evidence type="ECO:0000313" key="2">
    <source>
        <dbReference type="EMBL" id="KAL1848123.1"/>
    </source>
</evidence>
<dbReference type="Proteomes" id="UP001583177">
    <property type="component" value="Unassembled WGS sequence"/>
</dbReference>
<reference evidence="2 3" key="1">
    <citation type="journal article" date="2024" name="IMA Fungus">
        <title>IMA Genome - F19 : A genome assembly and annotation guide to empower mycologists, including annotated draft genome sequences of Ceratocystis pirilliformis, Diaporthe australafricana, Fusarium ophioides, Paecilomyces lecythidis, and Sporothrix stenoceras.</title>
        <authorList>
            <person name="Aylward J."/>
            <person name="Wilson A.M."/>
            <person name="Visagie C.M."/>
            <person name="Spraker J."/>
            <person name="Barnes I."/>
            <person name="Buitendag C."/>
            <person name="Ceriani C."/>
            <person name="Del Mar Angel L."/>
            <person name="du Plessis D."/>
            <person name="Fuchs T."/>
            <person name="Gasser K."/>
            <person name="Kramer D."/>
            <person name="Li W."/>
            <person name="Munsamy K."/>
            <person name="Piso A."/>
            <person name="Price J.L."/>
            <person name="Sonnekus B."/>
            <person name="Thomas C."/>
            <person name="van der Nest A."/>
            <person name="van Dijk A."/>
            <person name="van Heerden A."/>
            <person name="van Vuuren N."/>
            <person name="Yilmaz N."/>
            <person name="Duong T.A."/>
            <person name="van der Merwe N.A."/>
            <person name="Wingfield M.J."/>
            <person name="Wingfield B.D."/>
        </authorList>
    </citation>
    <scope>NUCLEOTIDE SEQUENCE [LARGE SCALE GENOMIC DNA]</scope>
    <source>
        <strain evidence="2 3">CMW 18300</strain>
    </source>
</reference>
<feature type="domain" description="DUF1214" evidence="1">
    <location>
        <begin position="213"/>
        <end position="307"/>
    </location>
</feature>
<dbReference type="EMBL" id="JAWRVE010000226">
    <property type="protein sequence ID" value="KAL1848123.1"/>
    <property type="molecule type" value="Genomic_DNA"/>
</dbReference>
<dbReference type="SUPFAM" id="SSF160935">
    <property type="entry name" value="VPA0735-like"/>
    <property type="match status" value="1"/>
</dbReference>
<dbReference type="InterPro" id="IPR010621">
    <property type="entry name" value="DUF1214"/>
</dbReference>
<protein>
    <recommendedName>
        <fullName evidence="1">DUF1214 domain-containing protein</fullName>
    </recommendedName>
</protein>
<organism evidence="2 3">
    <name type="scientific">Diaporthe australafricana</name>
    <dbReference type="NCBI Taxonomy" id="127596"/>
    <lineage>
        <taxon>Eukaryota</taxon>
        <taxon>Fungi</taxon>
        <taxon>Dikarya</taxon>
        <taxon>Ascomycota</taxon>
        <taxon>Pezizomycotina</taxon>
        <taxon>Sordariomycetes</taxon>
        <taxon>Sordariomycetidae</taxon>
        <taxon>Diaporthales</taxon>
        <taxon>Diaporthaceae</taxon>
        <taxon>Diaporthe</taxon>
    </lineage>
</organism>
<dbReference type="InterPro" id="IPR037049">
    <property type="entry name" value="DUF1214_C_sf"/>
</dbReference>
<gene>
    <name evidence="2" type="ORF">Daus18300_013723</name>
</gene>
<evidence type="ECO:0000313" key="3">
    <source>
        <dbReference type="Proteomes" id="UP001583177"/>
    </source>
</evidence>
<dbReference type="Pfam" id="PF06742">
    <property type="entry name" value="DUF1214"/>
    <property type="match status" value="1"/>
</dbReference>
<keyword evidence="3" id="KW-1185">Reference proteome</keyword>
<dbReference type="Gene3D" id="2.60.120.600">
    <property type="entry name" value="Domain of unknown function DUF1214, C-terminal domain"/>
    <property type="match status" value="1"/>
</dbReference>
<dbReference type="PANTHER" id="PTHR36509:SF2">
    <property type="entry name" value="BLL3101 PROTEIN"/>
    <property type="match status" value="1"/>
</dbReference>